<reference evidence="2 3" key="1">
    <citation type="submission" date="2011-09" db="EMBL/GenBank/DDBJ databases">
        <title>The draft genome of Fischerella sp. JSC-11.</title>
        <authorList>
            <consortium name="US DOE Joint Genome Institute (JGI-PGF)"/>
            <person name="Lucas S."/>
            <person name="Han J."/>
            <person name="Lapidus A."/>
            <person name="Cheng J.-F."/>
            <person name="Goodwin L."/>
            <person name="Pitluck S."/>
            <person name="Peters L."/>
            <person name="Land M.L."/>
            <person name="Hauser L."/>
            <person name="Sarkisova S."/>
            <person name="Bryant D.A."/>
            <person name="Brown I."/>
            <person name="Woyke T.J."/>
        </authorList>
    </citation>
    <scope>NUCLEOTIDE SEQUENCE [LARGE SCALE GENOMIC DNA]</scope>
    <source>
        <strain evidence="2 3">JSC-11</strain>
    </source>
</reference>
<dbReference type="InterPro" id="IPR004805">
    <property type="entry name" value="DnaE2/DnaE/PolC"/>
</dbReference>
<keyword evidence="2" id="KW-0547">Nucleotide-binding</keyword>
<name>G6FVB1_9CYAN</name>
<feature type="domain" description="Hint" evidence="1">
    <location>
        <begin position="18"/>
        <end position="64"/>
    </location>
</feature>
<organism evidence="2 3">
    <name type="scientific">Fischerella thermalis JSC-11</name>
    <dbReference type="NCBI Taxonomy" id="741277"/>
    <lineage>
        <taxon>Bacteria</taxon>
        <taxon>Bacillati</taxon>
        <taxon>Cyanobacteriota</taxon>
        <taxon>Cyanophyceae</taxon>
        <taxon>Nostocales</taxon>
        <taxon>Hapalosiphonaceae</taxon>
        <taxon>Fischerella</taxon>
    </lineage>
</organism>
<dbReference type="SMART" id="SM00305">
    <property type="entry name" value="HintC"/>
    <property type="match status" value="1"/>
</dbReference>
<dbReference type="PATRIC" id="fig|741277.3.peg.2389"/>
<sequence length="473" mass="52822">MPTYLNNFIELTNSQDFSILEKMVKIITRKSLGTQNVYDIGVEQNHNFVIKNGLVASNCFNKSHSTAYGYVTYQTAYLKANYPLEYMAALLTANSDDTDKVQKYIATCTNMGIQIDPPDINRSGVDFTPLDGKILFGLSAVRNVGQNAIAAILEARKSKGEFKSLSDFCDRVDLGAVNRRTLESLIYCGAFDKIDSNRNQLLHDLPLVYDWAQSRAKDRATGQGNLFDLLGGGFASNTHKNTIQNSFDNAPKAKPVPDLPPQEKLRKEKELLGFYVSDHPLKSIRSSARVLAPVNLSQLGEQKEESTLCAVVMLNNVKKVITKKGDPMAILQIEDLTSQSEAVAFPKTYERISSLLQVDSRLIIWGKVDRRDEQTQFIVEDAEAVETVQMVMVELSVQQAATIEEQHRLRTILQEQSGDKEKAKVPVIGIVQSGTSRHLVRFGRQFWVQDSRSAVLALQNARFSAHTQLLTNN</sequence>
<dbReference type="InterPro" id="IPR004365">
    <property type="entry name" value="NA-bd_OB_tRNA"/>
</dbReference>
<dbReference type="GO" id="GO:0003676">
    <property type="term" value="F:nucleic acid binding"/>
    <property type="evidence" value="ECO:0007669"/>
    <property type="project" value="InterPro"/>
</dbReference>
<dbReference type="InterPro" id="IPR030934">
    <property type="entry name" value="Intein_C"/>
</dbReference>
<dbReference type="InterPro" id="IPR036844">
    <property type="entry name" value="Hint_dom_sf"/>
</dbReference>
<evidence type="ECO:0000313" key="2">
    <source>
        <dbReference type="EMBL" id="EHC12166.1"/>
    </source>
</evidence>
<dbReference type="PROSITE" id="PS50818">
    <property type="entry name" value="INTEIN_C_TER"/>
    <property type="match status" value="1"/>
</dbReference>
<accession>G6FVB1</accession>
<dbReference type="PANTHER" id="PTHR32294:SF0">
    <property type="entry name" value="DNA POLYMERASE III SUBUNIT ALPHA"/>
    <property type="match status" value="1"/>
</dbReference>
<dbReference type="Pfam" id="PF14579">
    <property type="entry name" value="HHH_6"/>
    <property type="match status" value="1"/>
</dbReference>
<keyword evidence="2" id="KW-0347">Helicase</keyword>
<dbReference type="Pfam" id="PF01336">
    <property type="entry name" value="tRNA_anti-codon"/>
    <property type="match status" value="1"/>
</dbReference>
<dbReference type="NCBIfam" id="TIGR01443">
    <property type="entry name" value="intein_Cterm"/>
    <property type="match status" value="1"/>
</dbReference>
<dbReference type="InterPro" id="IPR029460">
    <property type="entry name" value="DNAPol_HHH"/>
</dbReference>
<dbReference type="InterPro" id="IPR003586">
    <property type="entry name" value="Hint_dom_C"/>
</dbReference>
<dbReference type="NCBIfam" id="NF005616">
    <property type="entry name" value="PRK07373.1"/>
    <property type="match status" value="1"/>
</dbReference>
<dbReference type="GO" id="GO:0008408">
    <property type="term" value="F:3'-5' exonuclease activity"/>
    <property type="evidence" value="ECO:0007669"/>
    <property type="project" value="InterPro"/>
</dbReference>
<keyword evidence="2" id="KW-0067">ATP-binding</keyword>
<evidence type="ECO:0000313" key="3">
    <source>
        <dbReference type="Proteomes" id="UP000004344"/>
    </source>
</evidence>
<keyword evidence="3" id="KW-1185">Reference proteome</keyword>
<dbReference type="AlphaFoldDB" id="G6FVB1"/>
<dbReference type="Proteomes" id="UP000004344">
    <property type="component" value="Unassembled WGS sequence"/>
</dbReference>
<dbReference type="GO" id="GO:0006260">
    <property type="term" value="P:DNA replication"/>
    <property type="evidence" value="ECO:0007669"/>
    <property type="project" value="InterPro"/>
</dbReference>
<comment type="caution">
    <text evidence="2">The sequence shown here is derived from an EMBL/GenBank/DDBJ whole genome shotgun (WGS) entry which is preliminary data.</text>
</comment>
<dbReference type="PANTHER" id="PTHR32294">
    <property type="entry name" value="DNA POLYMERASE III SUBUNIT ALPHA"/>
    <property type="match status" value="1"/>
</dbReference>
<dbReference type="EMBL" id="AGIZ01000008">
    <property type="protein sequence ID" value="EHC12166.1"/>
    <property type="molecule type" value="Genomic_DNA"/>
</dbReference>
<keyword evidence="2" id="KW-0378">Hydrolase</keyword>
<protein>
    <submittedName>
        <fullName evidence="2">Nucleic acid binding OB-fold tRNA/helicase-type</fullName>
    </submittedName>
</protein>
<dbReference type="CDD" id="cd04485">
    <property type="entry name" value="DnaE_OBF"/>
    <property type="match status" value="1"/>
</dbReference>
<evidence type="ECO:0000259" key="1">
    <source>
        <dbReference type="SMART" id="SM00305"/>
    </source>
</evidence>
<dbReference type="GO" id="GO:0004386">
    <property type="term" value="F:helicase activity"/>
    <property type="evidence" value="ECO:0007669"/>
    <property type="project" value="UniProtKB-KW"/>
</dbReference>
<proteinExistence type="predicted"/>
<dbReference type="Gene3D" id="1.10.150.870">
    <property type="match status" value="1"/>
</dbReference>
<gene>
    <name evidence="2" type="ORF">FJSC11DRAFT_2808</name>
</gene>
<dbReference type="SUPFAM" id="SSF51294">
    <property type="entry name" value="Hedgehog/intein (Hint) domain"/>
    <property type="match status" value="1"/>
</dbReference>